<evidence type="ECO:0000313" key="6">
    <source>
        <dbReference type="EMBL" id="MCH4553857.1"/>
    </source>
</evidence>
<dbReference type="InterPro" id="IPR008928">
    <property type="entry name" value="6-hairpin_glycosidase_sf"/>
</dbReference>
<dbReference type="Gene3D" id="3.30.2080.10">
    <property type="entry name" value="GH92 mannosidase domain"/>
    <property type="match status" value="1"/>
</dbReference>
<evidence type="ECO:0000259" key="4">
    <source>
        <dbReference type="Pfam" id="PF07971"/>
    </source>
</evidence>
<comment type="cofactor">
    <cofactor evidence="1">
        <name>Ca(2+)</name>
        <dbReference type="ChEBI" id="CHEBI:29108"/>
    </cofactor>
</comment>
<dbReference type="InterPro" id="IPR012939">
    <property type="entry name" value="Glyco_hydro_92"/>
</dbReference>
<evidence type="ECO:0000313" key="7">
    <source>
        <dbReference type="Proteomes" id="UP001156141"/>
    </source>
</evidence>
<dbReference type="NCBIfam" id="TIGR01180">
    <property type="entry name" value="aman2_put"/>
    <property type="match status" value="1"/>
</dbReference>
<comment type="caution">
    <text evidence="6">The sequence shown here is derived from an EMBL/GenBank/DDBJ whole genome shotgun (WGS) entry which is preliminary data.</text>
</comment>
<organism evidence="6 7">
    <name type="scientific">Aestuariibaculum lutulentum</name>
    <dbReference type="NCBI Taxonomy" id="2920935"/>
    <lineage>
        <taxon>Bacteria</taxon>
        <taxon>Pseudomonadati</taxon>
        <taxon>Bacteroidota</taxon>
        <taxon>Flavobacteriia</taxon>
        <taxon>Flavobacteriales</taxon>
        <taxon>Flavobacteriaceae</taxon>
    </lineage>
</organism>
<accession>A0ABS9RNZ7</accession>
<dbReference type="InterPro" id="IPR014718">
    <property type="entry name" value="GH-type_carb-bd"/>
</dbReference>
<protein>
    <submittedName>
        <fullName evidence="6">GH92 family glycosyl hydrolase</fullName>
        <ecNumber evidence="6">3.2.1.-</ecNumber>
    </submittedName>
</protein>
<evidence type="ECO:0000259" key="5">
    <source>
        <dbReference type="Pfam" id="PF17678"/>
    </source>
</evidence>
<feature type="domain" description="Glycosyl hydrolase family 92 N-terminal" evidence="5">
    <location>
        <begin position="17"/>
        <end position="247"/>
    </location>
</feature>
<sequence>MNCKQTDDVIHKKLTQYVNPFIGTDGPGNTYPGATVPFGMVQLSPDIGIPGWDRIAGYFYQDSIISGFSHTHLSGTGAGDLYDILVMPTNSRFNKRMEANNYKPFSKYDHKQESAEPGYYQVDLLDYGIKAELTATQRTGIHKYTFPKDSLSQIHIDLGYALNWDAPTDTHIKVLNDSTLHGYRKSTGWAKHQRVYFEIQVSKPFQSYHLFSNDSLVESEAVGKNTKIILNYNTEENDVIILKTGLSTASLDGAHKSLENEAPHFNFEDYKEQANQVWEQQLEKIEVFTTDETKKHIFYTMLYQSMLAPTLLSDYNNEYKGANDSVMTTSGFKRYDTFSLWDTYRAAHPLYTIIHPNRVSDMINSLLAHYKETGLLPVWSMQGNETNMMIGNHAIPVIVDAYFKGVNGFNENLAYEACKLSSMVDARQLDEYKTLGFIPVDEHHENWSVSKTLEYAYNDWCVAQFAKALNKTEDYEYFLNRSENWRNLYDSKSTFLRPKSEDGTFIENFIPKEYTPYYCESNAWQYMWSVPQNIEGLIKEVGTEQFEKKLDSMFSFYPLATDKLPIFSTGMIGQYAHGNEPSHHVGYLYNYIRKPEKTQEIIRTILETQYNNTPDGHCGNEDCGQMSSWYVFSALGFYPVNPAQGVYTFGSPIFDKAIIHLESGKDFTIEAENNSSENKYIQSITLNGKEISKSYIEHKDIIQGGTLQFVMGPQPNKNQTYTMAISSQVYK</sequence>
<dbReference type="Gene3D" id="2.70.98.10">
    <property type="match status" value="1"/>
</dbReference>
<dbReference type="InterPro" id="IPR041371">
    <property type="entry name" value="GH92_N"/>
</dbReference>
<name>A0ABS9RNZ7_9FLAO</name>
<dbReference type="Gene3D" id="1.20.1610.10">
    <property type="entry name" value="alpha-1,2-mannosidases domains"/>
    <property type="match status" value="1"/>
</dbReference>
<dbReference type="Proteomes" id="UP001156141">
    <property type="component" value="Unassembled WGS sequence"/>
</dbReference>
<dbReference type="EMBL" id="JAKVQD010000007">
    <property type="protein sequence ID" value="MCH4553857.1"/>
    <property type="molecule type" value="Genomic_DNA"/>
</dbReference>
<dbReference type="Pfam" id="PF07971">
    <property type="entry name" value="Glyco_hydro_92"/>
    <property type="match status" value="1"/>
</dbReference>
<evidence type="ECO:0000256" key="2">
    <source>
        <dbReference type="ARBA" id="ARBA00011245"/>
    </source>
</evidence>
<keyword evidence="6" id="KW-0378">Hydrolase</keyword>
<gene>
    <name evidence="6" type="ORF">MKW35_14615</name>
</gene>
<keyword evidence="7" id="KW-1185">Reference proteome</keyword>
<dbReference type="Pfam" id="PF17678">
    <property type="entry name" value="Glyco_hydro_92N"/>
    <property type="match status" value="1"/>
</dbReference>
<dbReference type="PANTHER" id="PTHR12143:SF39">
    <property type="entry name" value="SECRETED PROTEIN"/>
    <property type="match status" value="1"/>
</dbReference>
<keyword evidence="3" id="KW-0106">Calcium</keyword>
<evidence type="ECO:0000256" key="1">
    <source>
        <dbReference type="ARBA" id="ARBA00001913"/>
    </source>
</evidence>
<dbReference type="PANTHER" id="PTHR12143">
    <property type="entry name" value="PEPTIDE N-GLYCANASE PNGASE -RELATED"/>
    <property type="match status" value="1"/>
</dbReference>
<dbReference type="InterPro" id="IPR050883">
    <property type="entry name" value="PNGase"/>
</dbReference>
<dbReference type="EC" id="3.2.1.-" evidence="6"/>
<reference evidence="6" key="1">
    <citation type="submission" date="2022-02" db="EMBL/GenBank/DDBJ databases">
        <title>Aestuariibaculum sp., a marine bacterium isolated from sediment in Guangxi.</title>
        <authorList>
            <person name="Ying J."/>
        </authorList>
    </citation>
    <scope>NUCLEOTIDE SEQUENCE</scope>
    <source>
        <strain evidence="6">L182</strain>
    </source>
</reference>
<keyword evidence="6" id="KW-0326">Glycosidase</keyword>
<proteinExistence type="predicted"/>
<comment type="subunit">
    <text evidence="2">Monomer.</text>
</comment>
<evidence type="ECO:0000256" key="3">
    <source>
        <dbReference type="ARBA" id="ARBA00022837"/>
    </source>
</evidence>
<dbReference type="InterPro" id="IPR005887">
    <property type="entry name" value="GH92_a_mannosidase_put"/>
</dbReference>
<dbReference type="GO" id="GO:0016798">
    <property type="term" value="F:hydrolase activity, acting on glycosyl bonds"/>
    <property type="evidence" value="ECO:0007669"/>
    <property type="project" value="UniProtKB-KW"/>
</dbReference>
<dbReference type="Gene3D" id="1.20.1050.60">
    <property type="entry name" value="alpha-1,2-mannosidase"/>
    <property type="match status" value="1"/>
</dbReference>
<feature type="domain" description="Glycosyl hydrolase family 92" evidence="4">
    <location>
        <begin position="254"/>
        <end position="713"/>
    </location>
</feature>
<dbReference type="SUPFAM" id="SSF48208">
    <property type="entry name" value="Six-hairpin glycosidases"/>
    <property type="match status" value="1"/>
</dbReference>